<protein>
    <recommendedName>
        <fullName evidence="1">Tc1-like transposase DDE domain-containing protein</fullName>
    </recommendedName>
</protein>
<dbReference type="EMBL" id="VSWC01000183">
    <property type="protein sequence ID" value="KAA1069812.1"/>
    <property type="molecule type" value="Genomic_DNA"/>
</dbReference>
<dbReference type="OrthoDB" id="2505980at2759"/>
<keyword evidence="3" id="KW-1185">Reference proteome</keyword>
<dbReference type="InterPro" id="IPR047655">
    <property type="entry name" value="Transpos_IS630-like"/>
</dbReference>
<accession>A0A5B0LZ61</accession>
<dbReference type="PANTHER" id="PTHR46564">
    <property type="entry name" value="TRANSPOSASE"/>
    <property type="match status" value="1"/>
</dbReference>
<dbReference type="InterPro" id="IPR036397">
    <property type="entry name" value="RNaseH_sf"/>
</dbReference>
<dbReference type="NCBIfam" id="NF033545">
    <property type="entry name" value="transpos_IS630"/>
    <property type="match status" value="1"/>
</dbReference>
<dbReference type="InterPro" id="IPR038717">
    <property type="entry name" value="Tc1-like_DDE_dom"/>
</dbReference>
<dbReference type="SUPFAM" id="SSF53098">
    <property type="entry name" value="Ribonuclease H-like"/>
    <property type="match status" value="1"/>
</dbReference>
<dbReference type="GO" id="GO:0003676">
    <property type="term" value="F:nucleic acid binding"/>
    <property type="evidence" value="ECO:0007669"/>
    <property type="project" value="InterPro"/>
</dbReference>
<organism evidence="2 3">
    <name type="scientific">Puccinia graminis f. sp. tritici</name>
    <dbReference type="NCBI Taxonomy" id="56615"/>
    <lineage>
        <taxon>Eukaryota</taxon>
        <taxon>Fungi</taxon>
        <taxon>Dikarya</taxon>
        <taxon>Basidiomycota</taxon>
        <taxon>Pucciniomycotina</taxon>
        <taxon>Pucciniomycetes</taxon>
        <taxon>Pucciniales</taxon>
        <taxon>Pucciniaceae</taxon>
        <taxon>Puccinia</taxon>
    </lineage>
</organism>
<comment type="caution">
    <text evidence="2">The sequence shown here is derived from an EMBL/GenBank/DDBJ whole genome shotgun (WGS) entry which is preliminary data.</text>
</comment>
<dbReference type="InterPro" id="IPR012337">
    <property type="entry name" value="RNaseH-like_sf"/>
</dbReference>
<dbReference type="InterPro" id="IPR009057">
    <property type="entry name" value="Homeodomain-like_sf"/>
</dbReference>
<dbReference type="AlphaFoldDB" id="A0A5B0LZ61"/>
<evidence type="ECO:0000313" key="2">
    <source>
        <dbReference type="EMBL" id="KAA1069812.1"/>
    </source>
</evidence>
<dbReference type="Pfam" id="PF13358">
    <property type="entry name" value="DDE_3"/>
    <property type="match status" value="1"/>
</dbReference>
<sequence length="352" mass="40699">MVFRQYEATIKVATVRMSLQNHSRDFIRQSLGQTISRQSFDRWLTLFHETQRVVRNPEEYNLRGRRRLLSNEDRDFMIDLVRLEPGLFLDEMRERLFDSNGTLLGVSTLQRTLVDHLRITLKKADTVNSRKSLRMKFNFIAEMANVPAEFLVFTDESAICSRDLLRRSSRSIRGTGASRVQRESNPRSFSLIPAISYYGVLALTVLEHTVKCEDFEHFLEWSLLPRMNRYPGPNSTLVMDNARIHKGPRVARLCHRAGVKLVYLPPYCPELNPIEMCFSQVKSSLRRTQALVLAQDPSWVIRETTHNIVSPTLCRELYRHAGYNCPPASDTDPEVITEIIDIEENEDLNQAA</sequence>
<proteinExistence type="predicted"/>
<dbReference type="Gene3D" id="3.30.420.10">
    <property type="entry name" value="Ribonuclease H-like superfamily/Ribonuclease H"/>
    <property type="match status" value="1"/>
</dbReference>
<dbReference type="Proteomes" id="UP000324748">
    <property type="component" value="Unassembled WGS sequence"/>
</dbReference>
<gene>
    <name evidence="2" type="ORF">PGT21_050367</name>
</gene>
<dbReference type="SUPFAM" id="SSF46689">
    <property type="entry name" value="Homeodomain-like"/>
    <property type="match status" value="1"/>
</dbReference>
<feature type="domain" description="Tc1-like transposase DDE" evidence="1">
    <location>
        <begin position="151"/>
        <end position="288"/>
    </location>
</feature>
<name>A0A5B0LZ61_PUCGR</name>
<evidence type="ECO:0000259" key="1">
    <source>
        <dbReference type="Pfam" id="PF13358"/>
    </source>
</evidence>
<dbReference type="PANTHER" id="PTHR46564:SF1">
    <property type="entry name" value="TRANSPOSASE"/>
    <property type="match status" value="1"/>
</dbReference>
<reference evidence="2 3" key="1">
    <citation type="submission" date="2019-05" db="EMBL/GenBank/DDBJ databases">
        <title>Emergence of the Ug99 lineage of the wheat stem rust pathogen through somatic hybridization.</title>
        <authorList>
            <person name="Li F."/>
            <person name="Upadhyaya N.M."/>
            <person name="Sperschneider J."/>
            <person name="Matny O."/>
            <person name="Nguyen-Phuc H."/>
            <person name="Mago R."/>
            <person name="Raley C."/>
            <person name="Miller M.E."/>
            <person name="Silverstein K.A.T."/>
            <person name="Henningsen E."/>
            <person name="Hirsch C.D."/>
            <person name="Visser B."/>
            <person name="Pretorius Z.A."/>
            <person name="Steffenson B.J."/>
            <person name="Schwessinger B."/>
            <person name="Dodds P.N."/>
            <person name="Figueroa M."/>
        </authorList>
    </citation>
    <scope>NUCLEOTIDE SEQUENCE [LARGE SCALE GENOMIC DNA]</scope>
    <source>
        <strain evidence="2">21-0</strain>
    </source>
</reference>
<evidence type="ECO:0000313" key="3">
    <source>
        <dbReference type="Proteomes" id="UP000324748"/>
    </source>
</evidence>